<protein>
    <submittedName>
        <fullName evidence="8">t-SNARE coiled-coil homology domain-containing protein</fullName>
    </submittedName>
</protein>
<evidence type="ECO:0000313" key="7">
    <source>
        <dbReference type="Proteomes" id="UP000887565"/>
    </source>
</evidence>
<evidence type="ECO:0000256" key="4">
    <source>
        <dbReference type="ARBA" id="ARBA00023306"/>
    </source>
</evidence>
<dbReference type="InterPro" id="IPR002110">
    <property type="entry name" value="Ankyrin_rpt"/>
</dbReference>
<dbReference type="Proteomes" id="UP000887565">
    <property type="component" value="Unplaced"/>
</dbReference>
<evidence type="ECO:0000256" key="2">
    <source>
        <dbReference type="ARBA" id="ARBA00022618"/>
    </source>
</evidence>
<dbReference type="WBParaSite" id="nRc.2.0.1.t45434-RA">
    <property type="protein sequence ID" value="nRc.2.0.1.t45434-RA"/>
    <property type="gene ID" value="nRc.2.0.1.g45434"/>
</dbReference>
<dbReference type="SUPFAM" id="SSF48403">
    <property type="entry name" value="Ankyrin repeat"/>
    <property type="match status" value="1"/>
</dbReference>
<dbReference type="GO" id="GO:0051721">
    <property type="term" value="F:protein phosphatase 2A binding"/>
    <property type="evidence" value="ECO:0007669"/>
    <property type="project" value="TreeGrafter"/>
</dbReference>
<dbReference type="PANTHER" id="PTHR12349:SF4">
    <property type="entry name" value="ANKYRIN REPEAT AND LEM DOMAIN-CONTAINING PROTEIN 2"/>
    <property type="match status" value="1"/>
</dbReference>
<evidence type="ECO:0000256" key="1">
    <source>
        <dbReference type="ARBA" id="ARBA00007597"/>
    </source>
</evidence>
<dbReference type="AlphaFoldDB" id="A0A915L2T2"/>
<dbReference type="Gene3D" id="1.20.5.110">
    <property type="match status" value="1"/>
</dbReference>
<organism evidence="7 8">
    <name type="scientific">Romanomermis culicivorax</name>
    <name type="common">Nematode worm</name>
    <dbReference type="NCBI Taxonomy" id="13658"/>
    <lineage>
        <taxon>Eukaryota</taxon>
        <taxon>Metazoa</taxon>
        <taxon>Ecdysozoa</taxon>
        <taxon>Nematoda</taxon>
        <taxon>Enoplea</taxon>
        <taxon>Dorylaimia</taxon>
        <taxon>Mermithida</taxon>
        <taxon>Mermithoidea</taxon>
        <taxon>Mermithidae</taxon>
        <taxon>Romanomermis</taxon>
    </lineage>
</organism>
<keyword evidence="4" id="KW-0131">Cell cycle</keyword>
<evidence type="ECO:0000313" key="8">
    <source>
        <dbReference type="WBParaSite" id="nRc.2.0.1.t45434-RA"/>
    </source>
</evidence>
<evidence type="ECO:0000259" key="6">
    <source>
        <dbReference type="PROSITE" id="PS50192"/>
    </source>
</evidence>
<evidence type="ECO:0000256" key="5">
    <source>
        <dbReference type="ARBA" id="ARBA00046280"/>
    </source>
</evidence>
<keyword evidence="3" id="KW-0040">ANK repeat</keyword>
<dbReference type="Pfam" id="PF13857">
    <property type="entry name" value="Ank_5"/>
    <property type="match status" value="1"/>
</dbReference>
<accession>A0A915L2T2</accession>
<dbReference type="GO" id="GO:0051301">
    <property type="term" value="P:cell division"/>
    <property type="evidence" value="ECO:0007669"/>
    <property type="project" value="UniProtKB-KW"/>
</dbReference>
<name>A0A915L2T2_ROMCU</name>
<dbReference type="PANTHER" id="PTHR12349">
    <property type="entry name" value="ANKYRIN REPEAT AND LEM DOMAIN-CONTAINING PROTEIN 2"/>
    <property type="match status" value="1"/>
</dbReference>
<dbReference type="GO" id="GO:0005783">
    <property type="term" value="C:endoplasmic reticulum"/>
    <property type="evidence" value="ECO:0007669"/>
    <property type="project" value="TreeGrafter"/>
</dbReference>
<feature type="domain" description="T-SNARE coiled-coil homology" evidence="6">
    <location>
        <begin position="105"/>
        <end position="144"/>
    </location>
</feature>
<dbReference type="InterPro" id="IPR036770">
    <property type="entry name" value="Ankyrin_rpt-contain_sf"/>
</dbReference>
<comment type="similarity">
    <text evidence="1">Belongs to the ANKLE2 family.</text>
</comment>
<dbReference type="InterPro" id="IPR056237">
    <property type="entry name" value="ANKLE2_3rd"/>
</dbReference>
<dbReference type="InterPro" id="IPR000727">
    <property type="entry name" value="T_SNARE_dom"/>
</dbReference>
<dbReference type="InterPro" id="IPR039899">
    <property type="entry name" value="BET1_SNARE"/>
</dbReference>
<comment type="subcellular location">
    <subcellularLocation>
        <location evidence="5">Endomembrane system</location>
        <topology evidence="5">Single-pass type IV membrane protein</topology>
    </subcellularLocation>
</comment>
<keyword evidence="7" id="KW-1185">Reference proteome</keyword>
<evidence type="ECO:0000256" key="3">
    <source>
        <dbReference type="ARBA" id="ARBA00023043"/>
    </source>
</evidence>
<dbReference type="CDD" id="cd15853">
    <property type="entry name" value="SNARE_Bet1"/>
    <property type="match status" value="1"/>
</dbReference>
<dbReference type="Gene3D" id="1.25.40.20">
    <property type="entry name" value="Ankyrin repeat-containing domain"/>
    <property type="match status" value="1"/>
</dbReference>
<sequence length="550" mass="63238">MILTALDYLGPKNLAERSITTPFCYPVYQHVYVLGGGMSQNRTQSQHYLEKENDQMAEDMRTKVSALKQLKLVIDRRPYFTSGRRPEPEELLPPARVGVQTKLEITLQISDEVRQQNKMLGQLDEDFDSGHNMLGATMRRLETASNASYFAVFVPQKAGNDSQGDVFENFSEALAIVKKFKQHGARFKCFSDRVRADMYSKTGGELISENRDDISPGRRTSSYALRSLKKLSVETPTVVEEKPIPYEAPSRQDIWIKSQLTQFRKAIEQFDDDQIEELILHNPRYLVNCNSDSPTIIFEGCRYNALHVAAKCGNLFVCDLILKLLGADDFARLSSNSQYLRLLYPDDNDESLERRRKFLLDMFLNTPDKALHETPLHFAAKNSNWDVMRLLYSLPICDKLAKNKYGETAVALAKARASEDDNALFLRDSDCQMAKSSYVGLYRSDDCSILPFVKPPCIGFPPIVLEDETVYLSEEYTKVRRKRPENTEKSMRLSAYAGPMSHETANQFYIDWSSKRMRHLDTQDKRKNDEWKMKKYAEHIIYIQQCCNET</sequence>
<reference evidence="8" key="1">
    <citation type="submission" date="2022-11" db="UniProtKB">
        <authorList>
            <consortium name="WormBaseParasite"/>
        </authorList>
    </citation>
    <scope>IDENTIFICATION</scope>
</reference>
<dbReference type="Pfam" id="PF24567">
    <property type="entry name" value="ANKLE2_3rd"/>
    <property type="match status" value="1"/>
</dbReference>
<dbReference type="SUPFAM" id="SSF58038">
    <property type="entry name" value="SNARE fusion complex"/>
    <property type="match status" value="1"/>
</dbReference>
<keyword evidence="2" id="KW-0132">Cell division</keyword>
<dbReference type="PROSITE" id="PS50192">
    <property type="entry name" value="T_SNARE"/>
    <property type="match status" value="1"/>
</dbReference>
<proteinExistence type="inferred from homology"/>